<keyword evidence="4 5" id="KW-0472">Membrane</keyword>
<proteinExistence type="predicted"/>
<feature type="transmembrane region" description="Helical" evidence="5">
    <location>
        <begin position="20"/>
        <end position="38"/>
    </location>
</feature>
<evidence type="ECO:0000313" key="8">
    <source>
        <dbReference type="Proteomes" id="UP000736335"/>
    </source>
</evidence>
<dbReference type="InterPro" id="IPR007667">
    <property type="entry name" value="Hypoxia_induced_domain"/>
</dbReference>
<comment type="subcellular location">
    <subcellularLocation>
        <location evidence="1">Mitochondrion</location>
    </subcellularLocation>
</comment>
<keyword evidence="8" id="KW-1185">Reference proteome</keyword>
<dbReference type="InterPro" id="IPR040153">
    <property type="entry name" value="Rcf2"/>
</dbReference>
<dbReference type="EMBL" id="WIUZ02000011">
    <property type="protein sequence ID" value="KAF9782738.1"/>
    <property type="molecule type" value="Genomic_DNA"/>
</dbReference>
<evidence type="ECO:0000259" key="6">
    <source>
        <dbReference type="PROSITE" id="PS51503"/>
    </source>
</evidence>
<comment type="caution">
    <text evidence="7">The sequence shown here is derived from an EMBL/GenBank/DDBJ whole genome shotgun (WGS) entry which is preliminary data.</text>
</comment>
<dbReference type="Proteomes" id="UP000736335">
    <property type="component" value="Unassembled WGS sequence"/>
</dbReference>
<sequence length="206" mass="22887">MKIVSQEDLEKHDAATFRGAVEGIAAGLAISLPGSWLLHKRVPFYRGLPIQLKALGIILVVGPCYAIQAERRGVEYDMSTWQGTGKELLDEQEHEERKRWESLSTKDKIGDWALKHQYSLILGSWAASMGVAAAIIMKDRNQSTSQKVVQARMWAQGLTIGVLIAAGILTHQVRAQAAAHRPVDHSWSQVIEEQQREKERIAAASQ</sequence>
<name>A0A9P6HAT3_9AGAM</name>
<dbReference type="PROSITE" id="PS51503">
    <property type="entry name" value="HIG1"/>
    <property type="match status" value="1"/>
</dbReference>
<keyword evidence="3 5" id="KW-1133">Transmembrane helix</keyword>
<dbReference type="Pfam" id="PF04588">
    <property type="entry name" value="HIG_1_N"/>
    <property type="match status" value="1"/>
</dbReference>
<dbReference type="OrthoDB" id="1915122at2759"/>
<evidence type="ECO:0000256" key="3">
    <source>
        <dbReference type="ARBA" id="ARBA00022989"/>
    </source>
</evidence>
<evidence type="ECO:0000313" key="7">
    <source>
        <dbReference type="EMBL" id="KAF9782738.1"/>
    </source>
</evidence>
<gene>
    <name evidence="7" type="ORF">BJ322DRAFT_1110625</name>
</gene>
<dbReference type="GO" id="GO:0033617">
    <property type="term" value="P:mitochondrial respiratory chain complex IV assembly"/>
    <property type="evidence" value="ECO:0007669"/>
    <property type="project" value="TreeGrafter"/>
</dbReference>
<evidence type="ECO:0000256" key="1">
    <source>
        <dbReference type="ARBA" id="ARBA00004173"/>
    </source>
</evidence>
<protein>
    <submittedName>
        <fullName evidence="7">Mitochondrion protein</fullName>
    </submittedName>
</protein>
<dbReference type="PANTHER" id="PTHR28018">
    <property type="entry name" value="RESPIRATORY SUPERCOMPLEX FACTOR 2, MITOCHONDRIAL"/>
    <property type="match status" value="1"/>
</dbReference>
<dbReference type="AlphaFoldDB" id="A0A9P6HAT3"/>
<accession>A0A9P6HAT3</accession>
<reference evidence="7" key="2">
    <citation type="submission" date="2020-11" db="EMBL/GenBank/DDBJ databases">
        <authorList>
            <consortium name="DOE Joint Genome Institute"/>
            <person name="Kuo A."/>
            <person name="Miyauchi S."/>
            <person name="Kiss E."/>
            <person name="Drula E."/>
            <person name="Kohler A."/>
            <person name="Sanchez-Garcia M."/>
            <person name="Andreopoulos B."/>
            <person name="Barry K.W."/>
            <person name="Bonito G."/>
            <person name="Buee M."/>
            <person name="Carver A."/>
            <person name="Chen C."/>
            <person name="Cichocki N."/>
            <person name="Clum A."/>
            <person name="Culley D."/>
            <person name="Crous P.W."/>
            <person name="Fauchery L."/>
            <person name="Girlanda M."/>
            <person name="Hayes R."/>
            <person name="Keri Z."/>
            <person name="Labutti K."/>
            <person name="Lipzen A."/>
            <person name="Lombard V."/>
            <person name="Magnuson J."/>
            <person name="Maillard F."/>
            <person name="Morin E."/>
            <person name="Murat C."/>
            <person name="Nolan M."/>
            <person name="Ohm R."/>
            <person name="Pangilinan J."/>
            <person name="Pereira M."/>
            <person name="Perotto S."/>
            <person name="Peter M."/>
            <person name="Riley R."/>
            <person name="Sitrit Y."/>
            <person name="Stielow B."/>
            <person name="Szollosi G."/>
            <person name="Zifcakova L."/>
            <person name="Stursova M."/>
            <person name="Spatafora J.W."/>
            <person name="Tedersoo L."/>
            <person name="Vaario L.-M."/>
            <person name="Yamada A."/>
            <person name="Yan M."/>
            <person name="Wang P."/>
            <person name="Xu J."/>
            <person name="Bruns T."/>
            <person name="Baldrian P."/>
            <person name="Vilgalys R."/>
            <person name="Henrissat B."/>
            <person name="Grigoriev I.V."/>
            <person name="Hibbett D."/>
            <person name="Nagy L.G."/>
            <person name="Martin F.M."/>
        </authorList>
    </citation>
    <scope>NUCLEOTIDE SEQUENCE</scope>
    <source>
        <strain evidence="7">UH-Tt-Lm1</strain>
    </source>
</reference>
<evidence type="ECO:0000256" key="5">
    <source>
        <dbReference type="SAM" id="Phobius"/>
    </source>
</evidence>
<feature type="domain" description="HIG1" evidence="6">
    <location>
        <begin position="90"/>
        <end position="181"/>
    </location>
</feature>
<feature type="transmembrane region" description="Helical" evidence="5">
    <location>
        <begin position="118"/>
        <end position="137"/>
    </location>
</feature>
<organism evidence="7 8">
    <name type="scientific">Thelephora terrestris</name>
    <dbReference type="NCBI Taxonomy" id="56493"/>
    <lineage>
        <taxon>Eukaryota</taxon>
        <taxon>Fungi</taxon>
        <taxon>Dikarya</taxon>
        <taxon>Basidiomycota</taxon>
        <taxon>Agaricomycotina</taxon>
        <taxon>Agaricomycetes</taxon>
        <taxon>Thelephorales</taxon>
        <taxon>Thelephoraceae</taxon>
        <taxon>Thelephora</taxon>
    </lineage>
</organism>
<evidence type="ECO:0000256" key="4">
    <source>
        <dbReference type="ARBA" id="ARBA00023136"/>
    </source>
</evidence>
<dbReference type="PANTHER" id="PTHR28018:SF3">
    <property type="entry name" value="RESPIRATORY SUPERCOMPLEX FACTOR 2, MITOCHONDRIAL"/>
    <property type="match status" value="1"/>
</dbReference>
<reference evidence="7" key="1">
    <citation type="journal article" date="2020" name="Nat. Commun.">
        <title>Large-scale genome sequencing of mycorrhizal fungi provides insights into the early evolution of symbiotic traits.</title>
        <authorList>
            <person name="Miyauchi S."/>
            <person name="Kiss E."/>
            <person name="Kuo A."/>
            <person name="Drula E."/>
            <person name="Kohler A."/>
            <person name="Sanchez-Garcia M."/>
            <person name="Morin E."/>
            <person name="Andreopoulos B."/>
            <person name="Barry K.W."/>
            <person name="Bonito G."/>
            <person name="Buee M."/>
            <person name="Carver A."/>
            <person name="Chen C."/>
            <person name="Cichocki N."/>
            <person name="Clum A."/>
            <person name="Culley D."/>
            <person name="Crous P.W."/>
            <person name="Fauchery L."/>
            <person name="Girlanda M."/>
            <person name="Hayes R.D."/>
            <person name="Keri Z."/>
            <person name="LaButti K."/>
            <person name="Lipzen A."/>
            <person name="Lombard V."/>
            <person name="Magnuson J."/>
            <person name="Maillard F."/>
            <person name="Murat C."/>
            <person name="Nolan M."/>
            <person name="Ohm R.A."/>
            <person name="Pangilinan J."/>
            <person name="Pereira M.F."/>
            <person name="Perotto S."/>
            <person name="Peter M."/>
            <person name="Pfister S."/>
            <person name="Riley R."/>
            <person name="Sitrit Y."/>
            <person name="Stielow J.B."/>
            <person name="Szollosi G."/>
            <person name="Zifcakova L."/>
            <person name="Stursova M."/>
            <person name="Spatafora J.W."/>
            <person name="Tedersoo L."/>
            <person name="Vaario L.M."/>
            <person name="Yamada A."/>
            <person name="Yan M."/>
            <person name="Wang P."/>
            <person name="Xu J."/>
            <person name="Bruns T."/>
            <person name="Baldrian P."/>
            <person name="Vilgalys R."/>
            <person name="Dunand C."/>
            <person name="Henrissat B."/>
            <person name="Grigoriev I.V."/>
            <person name="Hibbett D."/>
            <person name="Nagy L.G."/>
            <person name="Martin F.M."/>
        </authorList>
    </citation>
    <scope>NUCLEOTIDE SEQUENCE</scope>
    <source>
        <strain evidence="7">UH-Tt-Lm1</strain>
    </source>
</reference>
<evidence type="ECO:0000256" key="2">
    <source>
        <dbReference type="ARBA" id="ARBA00022692"/>
    </source>
</evidence>
<dbReference type="GO" id="GO:0005739">
    <property type="term" value="C:mitochondrion"/>
    <property type="evidence" value="ECO:0007669"/>
    <property type="project" value="UniProtKB-SubCell"/>
</dbReference>
<keyword evidence="2 5" id="KW-0812">Transmembrane</keyword>